<evidence type="ECO:0000313" key="2">
    <source>
        <dbReference type="EMBL" id="KAE9124869.1"/>
    </source>
</evidence>
<dbReference type="Proteomes" id="UP000437068">
    <property type="component" value="Unassembled WGS sequence"/>
</dbReference>
<proteinExistence type="predicted"/>
<dbReference type="EMBL" id="QXFZ01001230">
    <property type="protein sequence ID" value="KAE9094322.1"/>
    <property type="molecule type" value="Genomic_DNA"/>
</dbReference>
<name>A0A6A3SX79_9STRA</name>
<dbReference type="AlphaFoldDB" id="A0A6A3SX79"/>
<evidence type="ECO:0000313" key="4">
    <source>
        <dbReference type="Proteomes" id="UP000437068"/>
    </source>
</evidence>
<evidence type="ECO:0000313" key="5">
    <source>
        <dbReference type="Proteomes" id="UP000440732"/>
    </source>
</evidence>
<evidence type="ECO:0000313" key="6">
    <source>
        <dbReference type="Proteomes" id="UP000441208"/>
    </source>
</evidence>
<sequence length="76" mass="8239">MRVGKVIEALGSCRIPRLSAATTAALTLAPITTPNITAVMSSMAQMCRGWNTCCRCSQNKWLGTRISKMVQCTTFV</sequence>
<accession>A0A6A3SX79</accession>
<gene>
    <name evidence="3" type="ORF">PF001_g17377</name>
    <name evidence="2" type="ORF">PF006_g17085</name>
    <name evidence="1" type="ORF">PF007_g17803</name>
</gene>
<organism evidence="2 5">
    <name type="scientific">Phytophthora fragariae</name>
    <dbReference type="NCBI Taxonomy" id="53985"/>
    <lineage>
        <taxon>Eukaryota</taxon>
        <taxon>Sar</taxon>
        <taxon>Stramenopiles</taxon>
        <taxon>Oomycota</taxon>
        <taxon>Peronosporomycetes</taxon>
        <taxon>Peronosporales</taxon>
        <taxon>Peronosporaceae</taxon>
        <taxon>Phytophthora</taxon>
    </lineage>
</organism>
<evidence type="ECO:0000313" key="1">
    <source>
        <dbReference type="EMBL" id="KAE9094322.1"/>
    </source>
</evidence>
<comment type="caution">
    <text evidence="2">The sequence shown here is derived from an EMBL/GenBank/DDBJ whole genome shotgun (WGS) entry which is preliminary data.</text>
</comment>
<dbReference type="EMBL" id="QXGA01001233">
    <property type="protein sequence ID" value="KAE9124869.1"/>
    <property type="molecule type" value="Genomic_DNA"/>
</dbReference>
<reference evidence="4 5" key="1">
    <citation type="submission" date="2018-08" db="EMBL/GenBank/DDBJ databases">
        <title>Genomic investigation of the strawberry pathogen Phytophthora fragariae indicates pathogenicity is determined by transcriptional variation in three key races.</title>
        <authorList>
            <person name="Adams T.M."/>
            <person name="Armitage A.D."/>
            <person name="Sobczyk M.K."/>
            <person name="Bates H.J."/>
            <person name="Dunwell J.M."/>
            <person name="Nellist C.F."/>
            <person name="Harrison R.J."/>
        </authorList>
    </citation>
    <scope>NUCLEOTIDE SEQUENCE [LARGE SCALE GENOMIC DNA]</scope>
    <source>
        <strain evidence="3 4">A4</strain>
        <strain evidence="2 5">NOV-5</strain>
        <strain evidence="1 6">NOV-71</strain>
    </source>
</reference>
<evidence type="ECO:0000313" key="3">
    <source>
        <dbReference type="EMBL" id="KAE9295316.1"/>
    </source>
</evidence>
<dbReference type="Proteomes" id="UP000441208">
    <property type="component" value="Unassembled WGS sequence"/>
</dbReference>
<protein>
    <submittedName>
        <fullName evidence="2">Uncharacterized protein</fullName>
    </submittedName>
</protein>
<dbReference type="Proteomes" id="UP000440732">
    <property type="component" value="Unassembled WGS sequence"/>
</dbReference>
<dbReference type="EMBL" id="QXGE01001254">
    <property type="protein sequence ID" value="KAE9295316.1"/>
    <property type="molecule type" value="Genomic_DNA"/>
</dbReference>